<dbReference type="EMBL" id="HACA01015185">
    <property type="protein sequence ID" value="CDW32546.1"/>
    <property type="molecule type" value="Transcribed_RNA"/>
</dbReference>
<reference evidence="1" key="1">
    <citation type="submission" date="2014-05" db="EMBL/GenBank/DDBJ databases">
        <authorList>
            <person name="Chronopoulou M."/>
        </authorList>
    </citation>
    <scope>NUCLEOTIDE SEQUENCE</scope>
    <source>
        <tissue evidence="1">Whole organism</tissue>
    </source>
</reference>
<evidence type="ECO:0000313" key="1">
    <source>
        <dbReference type="EMBL" id="CDW32546.1"/>
    </source>
</evidence>
<proteinExistence type="predicted"/>
<organism evidence="1">
    <name type="scientific">Lepeophtheirus salmonis</name>
    <name type="common">Salmon louse</name>
    <name type="synonym">Caligus salmonis</name>
    <dbReference type="NCBI Taxonomy" id="72036"/>
    <lineage>
        <taxon>Eukaryota</taxon>
        <taxon>Metazoa</taxon>
        <taxon>Ecdysozoa</taxon>
        <taxon>Arthropoda</taxon>
        <taxon>Crustacea</taxon>
        <taxon>Multicrustacea</taxon>
        <taxon>Hexanauplia</taxon>
        <taxon>Copepoda</taxon>
        <taxon>Siphonostomatoida</taxon>
        <taxon>Caligidae</taxon>
        <taxon>Lepeophtheirus</taxon>
    </lineage>
</organism>
<name>A0A0K2U4A9_LEPSM</name>
<accession>A0A0K2U4A9</accession>
<protein>
    <submittedName>
        <fullName evidence="1">Uncharacterized protein</fullName>
    </submittedName>
</protein>
<sequence length="11" mass="1459">MCIQRVKFMFR</sequence>